<proteinExistence type="predicted"/>
<dbReference type="Gene3D" id="3.40.50.1240">
    <property type="entry name" value="Phosphoglycerate mutase-like"/>
    <property type="match status" value="1"/>
</dbReference>
<dbReference type="RefSeq" id="WP_169160918.1">
    <property type="nucleotide sequence ID" value="NZ_JABBFW010000008.1"/>
</dbReference>
<comment type="caution">
    <text evidence="1">The sequence shown here is derived from an EMBL/GenBank/DDBJ whole genome shotgun (WGS) entry which is preliminary data.</text>
</comment>
<gene>
    <name evidence="1" type="ORF">HHL10_13635</name>
</gene>
<organism evidence="1 2">
    <name type="scientific">Azohydromonas caseinilytica</name>
    <dbReference type="NCBI Taxonomy" id="2728836"/>
    <lineage>
        <taxon>Bacteria</taxon>
        <taxon>Pseudomonadati</taxon>
        <taxon>Pseudomonadota</taxon>
        <taxon>Betaproteobacteria</taxon>
        <taxon>Burkholderiales</taxon>
        <taxon>Sphaerotilaceae</taxon>
        <taxon>Azohydromonas</taxon>
    </lineage>
</organism>
<dbReference type="EMBL" id="JABBFW010000008">
    <property type="protein sequence ID" value="NML16017.1"/>
    <property type="molecule type" value="Genomic_DNA"/>
</dbReference>
<evidence type="ECO:0000313" key="2">
    <source>
        <dbReference type="Proteomes" id="UP000574067"/>
    </source>
</evidence>
<evidence type="ECO:0000313" key="1">
    <source>
        <dbReference type="EMBL" id="NML16017.1"/>
    </source>
</evidence>
<dbReference type="InterPro" id="IPR013078">
    <property type="entry name" value="His_Pase_superF_clade-1"/>
</dbReference>
<dbReference type="AlphaFoldDB" id="A0A848F7C9"/>
<dbReference type="SUPFAM" id="SSF53254">
    <property type="entry name" value="Phosphoglycerate mutase-like"/>
    <property type="match status" value="1"/>
</dbReference>
<sequence>MAERGASRADESASSLIWAWRHPRPEGAQGRCIGRTDLRVDPRRARRLARRIDRAARRAGLPRMVWTSPLRRCAAVGRWLRRLGWTHRIDPALLEMDFGAWDGLSWDAIARAEVDAWCADFSHGRPGGGESLARMLERAAAWPVAPAVVVAHGGWMLARRWSTTRGTLPRVHEWPAAPGYGELWRLG</sequence>
<protein>
    <submittedName>
        <fullName evidence="1">Fructose-2,6-bisphosphatase</fullName>
    </submittedName>
</protein>
<dbReference type="InterPro" id="IPR029033">
    <property type="entry name" value="His_PPase_superfam"/>
</dbReference>
<accession>A0A848F7C9</accession>
<reference evidence="1 2" key="1">
    <citation type="submission" date="2020-04" db="EMBL/GenBank/DDBJ databases">
        <title>Azohydromonas sp. isolated from soil.</title>
        <authorList>
            <person name="Dahal R.H."/>
        </authorList>
    </citation>
    <scope>NUCLEOTIDE SEQUENCE [LARGE SCALE GENOMIC DNA]</scope>
    <source>
        <strain evidence="1 2">G-1-1-14</strain>
    </source>
</reference>
<name>A0A848F7C9_9BURK</name>
<dbReference type="Pfam" id="PF00300">
    <property type="entry name" value="His_Phos_1"/>
    <property type="match status" value="1"/>
</dbReference>
<keyword evidence="2" id="KW-1185">Reference proteome</keyword>
<dbReference type="Proteomes" id="UP000574067">
    <property type="component" value="Unassembled WGS sequence"/>
</dbReference>